<dbReference type="PROSITE" id="PS50893">
    <property type="entry name" value="ABC_TRANSPORTER_2"/>
    <property type="match status" value="1"/>
</dbReference>
<feature type="compositionally biased region" description="Basic residues" evidence="5">
    <location>
        <begin position="13"/>
        <end position="64"/>
    </location>
</feature>
<keyword evidence="4" id="KW-0067">ATP-binding</keyword>
<feature type="domain" description="ABC transporter" evidence="6">
    <location>
        <begin position="142"/>
        <end position="367"/>
    </location>
</feature>
<dbReference type="PANTHER" id="PTHR43335">
    <property type="entry name" value="ABC TRANSPORTER, ATP-BINDING PROTEIN"/>
    <property type="match status" value="1"/>
</dbReference>
<dbReference type="InterPro" id="IPR027417">
    <property type="entry name" value="P-loop_NTPase"/>
</dbReference>
<dbReference type="Proteomes" id="UP000215316">
    <property type="component" value="Unassembled WGS sequence"/>
</dbReference>
<evidence type="ECO:0000256" key="4">
    <source>
        <dbReference type="ARBA" id="ARBA00022840"/>
    </source>
</evidence>
<organism evidence="7 8">
    <name type="scientific">Clavibacter tessellarius</name>
    <dbReference type="NCBI Taxonomy" id="31965"/>
    <lineage>
        <taxon>Bacteria</taxon>
        <taxon>Bacillati</taxon>
        <taxon>Actinomycetota</taxon>
        <taxon>Actinomycetes</taxon>
        <taxon>Micrococcales</taxon>
        <taxon>Microbacteriaceae</taxon>
        <taxon>Clavibacter</taxon>
    </lineage>
</organism>
<dbReference type="InterPro" id="IPR003593">
    <property type="entry name" value="AAA+_ATPase"/>
</dbReference>
<feature type="region of interest" description="Disordered" evidence="5">
    <location>
        <begin position="1"/>
        <end position="136"/>
    </location>
</feature>
<dbReference type="SUPFAM" id="SSF52540">
    <property type="entry name" value="P-loop containing nucleoside triphosphate hydrolases"/>
    <property type="match status" value="1"/>
</dbReference>
<dbReference type="InterPro" id="IPR003439">
    <property type="entry name" value="ABC_transporter-like_ATP-bd"/>
</dbReference>
<feature type="region of interest" description="Disordered" evidence="5">
    <location>
        <begin position="430"/>
        <end position="449"/>
    </location>
</feature>
<feature type="compositionally biased region" description="Basic residues" evidence="5">
    <location>
        <begin position="74"/>
        <end position="87"/>
    </location>
</feature>
<dbReference type="EMBL" id="MZMQ01000001">
    <property type="protein sequence ID" value="OQJ63697.1"/>
    <property type="molecule type" value="Genomic_DNA"/>
</dbReference>
<dbReference type="AlphaFoldDB" id="A0A225CAB1"/>
<comment type="caution">
    <text evidence="7">The sequence shown here is derived from an EMBL/GenBank/DDBJ whole genome shotgun (WGS) entry which is preliminary data.</text>
</comment>
<dbReference type="Pfam" id="PF00005">
    <property type="entry name" value="ABC_tran"/>
    <property type="match status" value="1"/>
</dbReference>
<dbReference type="GO" id="GO:0016887">
    <property type="term" value="F:ATP hydrolysis activity"/>
    <property type="evidence" value="ECO:0007669"/>
    <property type="project" value="InterPro"/>
</dbReference>
<evidence type="ECO:0000256" key="5">
    <source>
        <dbReference type="SAM" id="MobiDB-lite"/>
    </source>
</evidence>
<feature type="compositionally biased region" description="Low complexity" evidence="5">
    <location>
        <begin position="95"/>
        <end position="105"/>
    </location>
</feature>
<evidence type="ECO:0000256" key="1">
    <source>
        <dbReference type="ARBA" id="ARBA00005417"/>
    </source>
</evidence>
<feature type="compositionally biased region" description="Basic and acidic residues" evidence="5">
    <location>
        <begin position="1"/>
        <end position="12"/>
    </location>
</feature>
<sequence>MRRDAPRRPGRERARRRLPRRRPRHVRRGLRALRRAARRLPRRHGRRIGQHRRRRAPARLRGRLRGPGDAGPPPRRRGRHAARRARRARDEGRAQQRVAPVPVGPRARRRPARDRPRAAGRRGGRRGHGHHGERIRAGREVIDVAGARKAYGQVAALDDVELHARAGAVTAVVGPNGAGKSTLFRAILGLERLDGGSALVDGVPFARAASPQRVAGAAIDSSSFHPRRRAVDEVRIAAAAGGIGRRRVPEVLEEVGLAHAQRKQVRTLSMGMRQRLAIAVALLGRPRNLILDEPLNGLDVDGIQWVRELLLASASAGSTVLISSHVLTEVERVSDDVRILVGGRIASRDRSVASAAGAPPTEVLVVTDSPVELAALLRRHGATTEGEGRSLRVRGMRARTVAELAFRDRMLVETLCESTESLESEYRRVLADARPRPDASRRPLEGRPA</sequence>
<dbReference type="GO" id="GO:0005524">
    <property type="term" value="F:ATP binding"/>
    <property type="evidence" value="ECO:0007669"/>
    <property type="project" value="UniProtKB-KW"/>
</dbReference>
<keyword evidence="2" id="KW-0813">Transport</keyword>
<evidence type="ECO:0000313" key="7">
    <source>
        <dbReference type="EMBL" id="OQJ63697.1"/>
    </source>
</evidence>
<reference evidence="7" key="1">
    <citation type="submission" date="2017-08" db="EMBL/GenBank/DDBJ databases">
        <title>Genomes of multiple Clavibacter strains from different subspecies.</title>
        <authorList>
            <person name="Yuan X.-K."/>
            <person name="Li X.-S."/>
            <person name="Nie J."/>
            <person name="De Boer S.H."/>
        </authorList>
    </citation>
    <scope>NUCLEOTIDE SEQUENCE [LARGE SCALE GENOMIC DNA]</scope>
    <source>
        <strain evidence="7">ATCC 33566</strain>
    </source>
</reference>
<evidence type="ECO:0000256" key="3">
    <source>
        <dbReference type="ARBA" id="ARBA00022741"/>
    </source>
</evidence>
<name>A0A225CAB1_9MICO</name>
<accession>A0A225CAB1</accession>
<keyword evidence="8" id="KW-1185">Reference proteome</keyword>
<evidence type="ECO:0000259" key="6">
    <source>
        <dbReference type="PROSITE" id="PS50893"/>
    </source>
</evidence>
<evidence type="ECO:0000256" key="2">
    <source>
        <dbReference type="ARBA" id="ARBA00022448"/>
    </source>
</evidence>
<evidence type="ECO:0000313" key="8">
    <source>
        <dbReference type="Proteomes" id="UP000215316"/>
    </source>
</evidence>
<gene>
    <name evidence="7" type="ORF">B5P24_12190</name>
</gene>
<feature type="compositionally biased region" description="Basic residues" evidence="5">
    <location>
        <begin position="106"/>
        <end position="129"/>
    </location>
</feature>
<dbReference type="PANTHER" id="PTHR43335:SF4">
    <property type="entry name" value="ABC TRANSPORTER, ATP-BINDING PROTEIN"/>
    <property type="match status" value="1"/>
</dbReference>
<protein>
    <recommendedName>
        <fullName evidence="6">ABC transporter domain-containing protein</fullName>
    </recommendedName>
</protein>
<keyword evidence="3" id="KW-0547">Nucleotide-binding</keyword>
<dbReference type="Gene3D" id="3.40.50.300">
    <property type="entry name" value="P-loop containing nucleotide triphosphate hydrolases"/>
    <property type="match status" value="1"/>
</dbReference>
<dbReference type="SMART" id="SM00382">
    <property type="entry name" value="AAA"/>
    <property type="match status" value="1"/>
</dbReference>
<proteinExistence type="inferred from homology"/>
<comment type="similarity">
    <text evidence="1">Belongs to the ABC transporter superfamily.</text>
</comment>